<feature type="compositionally biased region" description="Pro residues" evidence="11">
    <location>
        <begin position="352"/>
        <end position="368"/>
    </location>
</feature>
<dbReference type="PANTHER" id="PTHR45832">
    <property type="entry name" value="SERINE/THREONINE-PROTEIN KINASE SAMKA-RELATED-RELATED"/>
    <property type="match status" value="1"/>
</dbReference>
<dbReference type="CDD" id="cd06648">
    <property type="entry name" value="STKc_PAK_II"/>
    <property type="match status" value="1"/>
</dbReference>
<keyword evidence="9" id="KW-0460">Magnesium</keyword>
<dbReference type="Pfam" id="PF00069">
    <property type="entry name" value="Pkinase"/>
    <property type="match status" value="1"/>
</dbReference>
<feature type="compositionally biased region" description="Pro residues" evidence="11">
    <location>
        <begin position="322"/>
        <end position="334"/>
    </location>
</feature>
<reference evidence="14" key="1">
    <citation type="submission" date="2025-05" db="UniProtKB">
        <authorList>
            <consortium name="Ensembl"/>
        </authorList>
    </citation>
    <scope>IDENTIFICATION</scope>
</reference>
<feature type="compositionally biased region" description="Basic and acidic residues" evidence="11">
    <location>
        <begin position="370"/>
        <end position="379"/>
    </location>
</feature>
<protein>
    <recommendedName>
        <fullName evidence="2">non-specific serine/threonine protein kinase</fullName>
        <ecNumber evidence="2">2.7.11.1</ecNumber>
    </recommendedName>
</protein>
<dbReference type="SMART" id="SM00285">
    <property type="entry name" value="PBD"/>
    <property type="match status" value="1"/>
</dbReference>
<feature type="compositionally biased region" description="Basic and acidic residues" evidence="11">
    <location>
        <begin position="128"/>
        <end position="137"/>
    </location>
</feature>
<feature type="domain" description="CRIB" evidence="13">
    <location>
        <begin position="11"/>
        <end position="24"/>
    </location>
</feature>
<evidence type="ECO:0000256" key="5">
    <source>
        <dbReference type="ARBA" id="ARBA00022723"/>
    </source>
</evidence>
<keyword evidence="4" id="KW-0808">Transferase</keyword>
<evidence type="ECO:0000259" key="12">
    <source>
        <dbReference type="PROSITE" id="PS50011"/>
    </source>
</evidence>
<dbReference type="FunFam" id="1.10.510.10:FF:000768">
    <property type="entry name" value="Non-specific serine/threonine protein kinase"/>
    <property type="match status" value="1"/>
</dbReference>
<keyword evidence="15" id="KW-1185">Reference proteome</keyword>
<dbReference type="Ensembl" id="ENSAOWT00000001361.1">
    <property type="protein sequence ID" value="ENSAOWP00000001205.1"/>
    <property type="gene ID" value="ENSAOWG00000000867.1"/>
</dbReference>
<keyword evidence="6 10" id="KW-0547">Nucleotide-binding</keyword>
<comment type="cofactor">
    <cofactor evidence="1">
        <name>Mg(2+)</name>
        <dbReference type="ChEBI" id="CHEBI:18420"/>
    </cofactor>
</comment>
<organism evidence="14 15">
    <name type="scientific">Apteryx owenii</name>
    <name type="common">Little spotted kiwi</name>
    <dbReference type="NCBI Taxonomy" id="8824"/>
    <lineage>
        <taxon>Eukaryota</taxon>
        <taxon>Metazoa</taxon>
        <taxon>Chordata</taxon>
        <taxon>Craniata</taxon>
        <taxon>Vertebrata</taxon>
        <taxon>Euteleostomi</taxon>
        <taxon>Archelosauria</taxon>
        <taxon>Archosauria</taxon>
        <taxon>Dinosauria</taxon>
        <taxon>Saurischia</taxon>
        <taxon>Theropoda</taxon>
        <taxon>Coelurosauria</taxon>
        <taxon>Aves</taxon>
        <taxon>Palaeognathae</taxon>
        <taxon>Apterygiformes</taxon>
        <taxon>Apterygidae</taxon>
        <taxon>Apteryx</taxon>
    </lineage>
</organism>
<feature type="compositionally biased region" description="Polar residues" evidence="11">
    <location>
        <begin position="232"/>
        <end position="242"/>
    </location>
</feature>
<feature type="compositionally biased region" description="Basic and acidic residues" evidence="11">
    <location>
        <begin position="144"/>
        <end position="162"/>
    </location>
</feature>
<dbReference type="FunFam" id="3.90.810.10:FF:000002">
    <property type="entry name" value="Non-specific serine/threonine protein kinase"/>
    <property type="match status" value="1"/>
</dbReference>
<dbReference type="InterPro" id="IPR011009">
    <property type="entry name" value="Kinase-like_dom_sf"/>
</dbReference>
<keyword evidence="8 10" id="KW-0067">ATP-binding</keyword>
<feature type="region of interest" description="Disordered" evidence="11">
    <location>
        <begin position="95"/>
        <end position="379"/>
    </location>
</feature>
<dbReference type="EC" id="2.7.11.1" evidence="2"/>
<evidence type="ECO:0000256" key="3">
    <source>
        <dbReference type="ARBA" id="ARBA00022527"/>
    </source>
</evidence>
<feature type="compositionally biased region" description="Basic and acidic residues" evidence="11">
    <location>
        <begin position="697"/>
        <end position="716"/>
    </location>
</feature>
<dbReference type="SUPFAM" id="SSF56112">
    <property type="entry name" value="Protein kinase-like (PK-like)"/>
    <property type="match status" value="1"/>
</dbReference>
<evidence type="ECO:0000256" key="8">
    <source>
        <dbReference type="ARBA" id="ARBA00022840"/>
    </source>
</evidence>
<evidence type="ECO:0000313" key="14">
    <source>
        <dbReference type="Ensembl" id="ENSAOWP00000001205.1"/>
    </source>
</evidence>
<feature type="compositionally biased region" description="Basic and acidic residues" evidence="11">
    <location>
        <begin position="193"/>
        <end position="230"/>
    </location>
</feature>
<dbReference type="InterPro" id="IPR051931">
    <property type="entry name" value="PAK3-like"/>
</dbReference>
<evidence type="ECO:0000256" key="9">
    <source>
        <dbReference type="ARBA" id="ARBA00022842"/>
    </source>
</evidence>
<evidence type="ECO:0000313" key="15">
    <source>
        <dbReference type="Proteomes" id="UP000694424"/>
    </source>
</evidence>
<evidence type="ECO:0000256" key="1">
    <source>
        <dbReference type="ARBA" id="ARBA00001946"/>
    </source>
</evidence>
<dbReference type="Proteomes" id="UP000694424">
    <property type="component" value="Unplaced"/>
</dbReference>
<evidence type="ECO:0000256" key="10">
    <source>
        <dbReference type="PROSITE-ProRule" id="PRU10141"/>
    </source>
</evidence>
<feature type="domain" description="Protein kinase" evidence="12">
    <location>
        <begin position="399"/>
        <end position="647"/>
    </location>
</feature>
<dbReference type="Ensembl" id="ENSAOWT00000001372.1">
    <property type="protein sequence ID" value="ENSAOWP00000001216.1"/>
    <property type="gene ID" value="ENSAOWG00000000867.1"/>
</dbReference>
<dbReference type="InterPro" id="IPR017441">
    <property type="entry name" value="Protein_kinase_ATP_BS"/>
</dbReference>
<feature type="compositionally biased region" description="Basic and acidic residues" evidence="11">
    <location>
        <begin position="100"/>
        <end position="114"/>
    </location>
</feature>
<dbReference type="GO" id="GO:0004674">
    <property type="term" value="F:protein serine/threonine kinase activity"/>
    <property type="evidence" value="ECO:0007669"/>
    <property type="project" value="UniProtKB-KW"/>
</dbReference>
<dbReference type="PROSITE" id="PS50011">
    <property type="entry name" value="PROTEIN_KINASE_DOM"/>
    <property type="match status" value="1"/>
</dbReference>
<feature type="region of interest" description="Disordered" evidence="11">
    <location>
        <begin position="624"/>
        <end position="716"/>
    </location>
</feature>
<dbReference type="InterPro" id="IPR000719">
    <property type="entry name" value="Prot_kinase_dom"/>
</dbReference>
<feature type="compositionally biased region" description="Low complexity" evidence="11">
    <location>
        <begin position="305"/>
        <end position="321"/>
    </location>
</feature>
<dbReference type="PROSITE" id="PS50108">
    <property type="entry name" value="CRIB"/>
    <property type="match status" value="1"/>
</dbReference>
<sequence>MFSKKKKRLEISAPSNFEHRVHTGYDQQEQKFTGLPRQWQGIIEESAKRPKPLVDPVCITAIQHGSQKTIVRGNKAAKDGSLTWLLDEFENMSVSRSNSLRRDSPPFPPRRDQLYQENGLSEGPAKARPPEDAGRSKEKNRHGAKSELEQGKEKRRDREEQRAQPQQPRGQEGGGKNAPGGRPPPPEYPKPPGDGKGRPRERDGPADRDGGELADRVVRRERADASDKRPKSSYTGDTSPQSPRDKRPLSGPNIRTPNIPVSEGVMKTAQQTGRPFNTYPRAETDPGRGAGSQAEHRPGRPQEVASNGPASSAPGGSSRAHPPGPPRPKNPEPLAPGLTPHSSDPQLARSPPGAPQPPAPATGPPQPRSPQREPQRVSHEQFRAALQMVVDPGDPRSYLDNFIKIGEGSTGIVCIATVKSSGKLVAVKKMDLRKQQRRELLFNEVVIMRDYQHENVVEMYNSYLVADELWVVMEFLEGGALTDIVTHTRMNEEQIAAVCLAVLKALSVLHAQGVIHRDIKSDSILLTHDGRVKLSDFGFCAQVNKEVPRRKSLVGTPYWMAPELISRLPYGPEVDIWSLGVMVIEMVDGEPPYFNEPPLKAMKMIRDNLPPKLKNVHKVKAALGAFSRPRVRKDPSGKRSSRSRPLFSAPPAGLAVSQRLPRPHAGEGPAAAGHRRRTLETPFPGKSGAARLHRAPHAPEQDEMRHRRTPETPRRR</sequence>
<dbReference type="InterPro" id="IPR036936">
    <property type="entry name" value="CRIB_dom_sf"/>
</dbReference>
<dbReference type="InterPro" id="IPR000095">
    <property type="entry name" value="CRIB_dom"/>
</dbReference>
<accession>A0A8B9NXF1</accession>
<proteinExistence type="predicted"/>
<dbReference type="AlphaFoldDB" id="A0A8B9NXF1"/>
<keyword evidence="7" id="KW-0418">Kinase</keyword>
<keyword evidence="3" id="KW-0723">Serine/threonine-protein kinase</keyword>
<dbReference type="Gene3D" id="3.90.810.10">
    <property type="entry name" value="CRIB domain"/>
    <property type="match status" value="1"/>
</dbReference>
<evidence type="ECO:0000256" key="7">
    <source>
        <dbReference type="ARBA" id="ARBA00022777"/>
    </source>
</evidence>
<evidence type="ECO:0000259" key="13">
    <source>
        <dbReference type="PROSITE" id="PS50108"/>
    </source>
</evidence>
<dbReference type="Gene3D" id="3.30.200.20">
    <property type="entry name" value="Phosphorylase Kinase, domain 1"/>
    <property type="match status" value="1"/>
</dbReference>
<evidence type="ECO:0000256" key="2">
    <source>
        <dbReference type="ARBA" id="ARBA00012513"/>
    </source>
</evidence>
<dbReference type="FunFam" id="3.30.200.20:FF:000141">
    <property type="entry name" value="Non-specific serine/threonine protein kinase"/>
    <property type="match status" value="1"/>
</dbReference>
<feature type="compositionally biased region" description="Pro residues" evidence="11">
    <location>
        <begin position="181"/>
        <end position="192"/>
    </location>
</feature>
<dbReference type="CDD" id="cd01093">
    <property type="entry name" value="CRIB_PAK_like"/>
    <property type="match status" value="1"/>
</dbReference>
<name>A0A8B9NXF1_APTOW</name>
<evidence type="ECO:0000256" key="4">
    <source>
        <dbReference type="ARBA" id="ARBA00022679"/>
    </source>
</evidence>
<keyword evidence="5" id="KW-0479">Metal-binding</keyword>
<evidence type="ECO:0000256" key="11">
    <source>
        <dbReference type="SAM" id="MobiDB-lite"/>
    </source>
</evidence>
<dbReference type="Ensembl" id="ENSAOWT00000001366.1">
    <property type="protein sequence ID" value="ENSAOWP00000001210.1"/>
    <property type="gene ID" value="ENSAOWG00000000867.1"/>
</dbReference>
<dbReference type="GO" id="GO:0046872">
    <property type="term" value="F:metal ion binding"/>
    <property type="evidence" value="ECO:0007669"/>
    <property type="project" value="UniProtKB-KW"/>
</dbReference>
<evidence type="ECO:0000256" key="6">
    <source>
        <dbReference type="ARBA" id="ARBA00022741"/>
    </source>
</evidence>
<dbReference type="PANTHER" id="PTHR45832:SF9">
    <property type="entry name" value="NON-SPECIFIC SERINE_THREONINE PROTEIN KINASE"/>
    <property type="match status" value="1"/>
</dbReference>
<dbReference type="Pfam" id="PF00786">
    <property type="entry name" value="PBD"/>
    <property type="match status" value="1"/>
</dbReference>
<feature type="binding site" evidence="10">
    <location>
        <position position="429"/>
    </location>
    <ligand>
        <name>ATP</name>
        <dbReference type="ChEBI" id="CHEBI:30616"/>
    </ligand>
</feature>
<dbReference type="InterPro" id="IPR033923">
    <property type="entry name" value="PAK_BD"/>
</dbReference>
<dbReference type="Gene3D" id="1.10.510.10">
    <property type="entry name" value="Transferase(Phosphotransferase) domain 1"/>
    <property type="match status" value="1"/>
</dbReference>
<dbReference type="PROSITE" id="PS00107">
    <property type="entry name" value="PROTEIN_KINASE_ATP"/>
    <property type="match status" value="1"/>
</dbReference>
<dbReference type="GO" id="GO:0005524">
    <property type="term" value="F:ATP binding"/>
    <property type="evidence" value="ECO:0007669"/>
    <property type="project" value="UniProtKB-UniRule"/>
</dbReference>